<evidence type="ECO:0000313" key="10">
    <source>
        <dbReference type="Proteomes" id="UP000438182"/>
    </source>
</evidence>
<feature type="signal peptide" evidence="7">
    <location>
        <begin position="1"/>
        <end position="22"/>
    </location>
</feature>
<evidence type="ECO:0000259" key="8">
    <source>
        <dbReference type="PROSITE" id="PS50059"/>
    </source>
</evidence>
<dbReference type="RefSeq" id="WP_160423172.1">
    <property type="nucleotide sequence ID" value="NZ_WSTA01000013.1"/>
</dbReference>
<evidence type="ECO:0000256" key="3">
    <source>
        <dbReference type="ARBA" id="ARBA00023110"/>
    </source>
</evidence>
<keyword evidence="10" id="KW-1185">Reference proteome</keyword>
<comment type="similarity">
    <text evidence="2 6">Belongs to the FKBP-type PPIase family.</text>
</comment>
<keyword evidence="4 5" id="KW-0413">Isomerase</keyword>
<keyword evidence="7" id="KW-0732">Signal</keyword>
<evidence type="ECO:0000256" key="7">
    <source>
        <dbReference type="SAM" id="SignalP"/>
    </source>
</evidence>
<dbReference type="PANTHER" id="PTHR43811:SF19">
    <property type="entry name" value="39 KDA FK506-BINDING NUCLEAR PROTEIN"/>
    <property type="match status" value="1"/>
</dbReference>
<dbReference type="PANTHER" id="PTHR43811">
    <property type="entry name" value="FKBP-TYPE PEPTIDYL-PROLYL CIS-TRANS ISOMERASE FKPA"/>
    <property type="match status" value="1"/>
</dbReference>
<accession>A0A6I4P1D3</accession>
<evidence type="ECO:0000313" key="9">
    <source>
        <dbReference type="EMBL" id="MWB97829.1"/>
    </source>
</evidence>
<sequence length="318" mass="32857">MRKYFALIATGGLIAVALTGCAAPAEPQATSGATVDAVHVSGEFGETPDVEFPTPLTAQDTQCREVIEGEGDYLSPGQFLELGLYWANGTTGEVIATAGFDDEQTQVLTPSASTTPAPLVEGLSCARDGSRVVVTTTAEEFYGPDRGNDAQGIAPGDTLVFVMDVIKAYPDRADGAVRLSRDGFPAVVLDGDGRPGVTVPSSGPFEDLEVETLKQGSGATVEDGDLVVVNFTGVLWDDNTVFDTTWKDEGTSPTVWSVGEGGNIPTGLSDALIGKTVGSQVVVVVPPDQGYGSSGSGEIPADATLVYVVDILGIYGDE</sequence>
<keyword evidence="3 5" id="KW-0697">Rotamase</keyword>
<comment type="catalytic activity">
    <reaction evidence="1 5 6">
        <text>[protein]-peptidylproline (omega=180) = [protein]-peptidylproline (omega=0)</text>
        <dbReference type="Rhea" id="RHEA:16237"/>
        <dbReference type="Rhea" id="RHEA-COMP:10747"/>
        <dbReference type="Rhea" id="RHEA-COMP:10748"/>
        <dbReference type="ChEBI" id="CHEBI:83833"/>
        <dbReference type="ChEBI" id="CHEBI:83834"/>
        <dbReference type="EC" id="5.2.1.8"/>
    </reaction>
</comment>
<feature type="domain" description="PPIase FKBP-type" evidence="8">
    <location>
        <begin position="224"/>
        <end position="315"/>
    </location>
</feature>
<dbReference type="PROSITE" id="PS50059">
    <property type="entry name" value="FKBP_PPIASE"/>
    <property type="match status" value="1"/>
</dbReference>
<gene>
    <name evidence="9" type="ORF">GB864_04585</name>
</gene>
<dbReference type="AlphaFoldDB" id="A0A6I4P1D3"/>
<dbReference type="Proteomes" id="UP000438182">
    <property type="component" value="Unassembled WGS sequence"/>
</dbReference>
<dbReference type="PROSITE" id="PS51257">
    <property type="entry name" value="PROKAR_LIPOPROTEIN"/>
    <property type="match status" value="1"/>
</dbReference>
<comment type="caution">
    <text evidence="9">The sequence shown here is derived from an EMBL/GenBank/DDBJ whole genome shotgun (WGS) entry which is preliminary data.</text>
</comment>
<dbReference type="EMBL" id="WSTA01000013">
    <property type="protein sequence ID" value="MWB97829.1"/>
    <property type="molecule type" value="Genomic_DNA"/>
</dbReference>
<dbReference type="InterPro" id="IPR046357">
    <property type="entry name" value="PPIase_dom_sf"/>
</dbReference>
<feature type="chain" id="PRO_5026058138" description="Peptidyl-prolyl cis-trans isomerase" evidence="7">
    <location>
        <begin position="23"/>
        <end position="318"/>
    </location>
</feature>
<organism evidence="9 10">
    <name type="scientific">Agromyces seonyuensis</name>
    <dbReference type="NCBI Taxonomy" id="2662446"/>
    <lineage>
        <taxon>Bacteria</taxon>
        <taxon>Bacillati</taxon>
        <taxon>Actinomycetota</taxon>
        <taxon>Actinomycetes</taxon>
        <taxon>Micrococcales</taxon>
        <taxon>Microbacteriaceae</taxon>
        <taxon>Agromyces</taxon>
    </lineage>
</organism>
<evidence type="ECO:0000256" key="1">
    <source>
        <dbReference type="ARBA" id="ARBA00000971"/>
    </source>
</evidence>
<dbReference type="SUPFAM" id="SSF54534">
    <property type="entry name" value="FKBP-like"/>
    <property type="match status" value="2"/>
</dbReference>
<evidence type="ECO:0000256" key="2">
    <source>
        <dbReference type="ARBA" id="ARBA00006577"/>
    </source>
</evidence>
<proteinExistence type="inferred from homology"/>
<evidence type="ECO:0000256" key="5">
    <source>
        <dbReference type="PROSITE-ProRule" id="PRU00277"/>
    </source>
</evidence>
<dbReference type="InterPro" id="IPR001179">
    <property type="entry name" value="PPIase_FKBP_dom"/>
</dbReference>
<name>A0A6I4P1D3_9MICO</name>
<dbReference type="Pfam" id="PF00254">
    <property type="entry name" value="FKBP_C"/>
    <property type="match status" value="1"/>
</dbReference>
<evidence type="ECO:0000256" key="6">
    <source>
        <dbReference type="RuleBase" id="RU003915"/>
    </source>
</evidence>
<protein>
    <recommendedName>
        <fullName evidence="6">Peptidyl-prolyl cis-trans isomerase</fullName>
        <ecNumber evidence="6">5.2.1.8</ecNumber>
    </recommendedName>
</protein>
<evidence type="ECO:0000256" key="4">
    <source>
        <dbReference type="ARBA" id="ARBA00023235"/>
    </source>
</evidence>
<dbReference type="GO" id="GO:0003755">
    <property type="term" value="F:peptidyl-prolyl cis-trans isomerase activity"/>
    <property type="evidence" value="ECO:0007669"/>
    <property type="project" value="UniProtKB-UniRule"/>
</dbReference>
<dbReference type="Gene3D" id="3.10.50.40">
    <property type="match status" value="1"/>
</dbReference>
<dbReference type="EC" id="5.2.1.8" evidence="6"/>
<reference evidence="9 10" key="1">
    <citation type="submission" date="2019-12" db="EMBL/GenBank/DDBJ databases">
        <authorList>
            <person name="Kim Y.S."/>
        </authorList>
    </citation>
    <scope>NUCLEOTIDE SEQUENCE [LARGE SCALE GENOMIC DNA]</scope>
    <source>
        <strain evidence="9 10">MMS17-SY077</strain>
    </source>
</reference>